<gene>
    <name evidence="1" type="ORF">KUV50_07785</name>
</gene>
<dbReference type="EMBL" id="JAHVHU010000007">
    <property type="protein sequence ID" value="MBY5958025.1"/>
    <property type="molecule type" value="Genomic_DNA"/>
</dbReference>
<evidence type="ECO:0000313" key="2">
    <source>
        <dbReference type="Proteomes" id="UP000753961"/>
    </source>
</evidence>
<organism evidence="1 2">
    <name type="scientific">Membranihabitans marinus</name>
    <dbReference type="NCBI Taxonomy" id="1227546"/>
    <lineage>
        <taxon>Bacteria</taxon>
        <taxon>Pseudomonadati</taxon>
        <taxon>Bacteroidota</taxon>
        <taxon>Saprospiria</taxon>
        <taxon>Saprospirales</taxon>
        <taxon>Saprospiraceae</taxon>
        <taxon>Membranihabitans</taxon>
    </lineage>
</organism>
<dbReference type="Proteomes" id="UP000753961">
    <property type="component" value="Unassembled WGS sequence"/>
</dbReference>
<reference evidence="1" key="1">
    <citation type="submission" date="2021-06" db="EMBL/GenBank/DDBJ databases">
        <title>44 bacteria genomes isolated from Dapeng, Shenzhen.</title>
        <authorList>
            <person name="Zheng W."/>
            <person name="Yu S."/>
            <person name="Huang Y."/>
        </authorList>
    </citation>
    <scope>NUCLEOTIDE SEQUENCE</scope>
    <source>
        <strain evidence="1">DP5N28-2</strain>
    </source>
</reference>
<evidence type="ECO:0000313" key="1">
    <source>
        <dbReference type="EMBL" id="MBY5958025.1"/>
    </source>
</evidence>
<accession>A0A953HTA6</accession>
<dbReference type="RefSeq" id="WP_222579561.1">
    <property type="nucleotide sequence ID" value="NZ_JAHVHU010000007.1"/>
</dbReference>
<proteinExistence type="predicted"/>
<comment type="caution">
    <text evidence="1">The sequence shown here is derived from an EMBL/GenBank/DDBJ whole genome shotgun (WGS) entry which is preliminary data.</text>
</comment>
<keyword evidence="2" id="KW-1185">Reference proteome</keyword>
<protein>
    <submittedName>
        <fullName evidence="1">Uncharacterized protein</fullName>
    </submittedName>
</protein>
<dbReference type="AlphaFoldDB" id="A0A953HTA6"/>
<name>A0A953HTA6_9BACT</name>
<sequence length="114" mass="13252">MKLFKHIAIVLLLITSIHQISTTKPLEDPNAKLRSVVVKLLKNPTLQTTLDQSVRISFFITTDDELVVLKTDARSNKLDEFIKERMNYHKINVKDLEVNRIIHIKVQFRLNSKS</sequence>